<dbReference type="PANTHER" id="PTHR47635:SF2">
    <property type="entry name" value="LAMG-LIKE JELLYROLL FOLD DOMAIN-CONTAINING PROTEIN"/>
    <property type="match status" value="1"/>
</dbReference>
<dbReference type="EMBL" id="MU827791">
    <property type="protein sequence ID" value="KAJ7330782.1"/>
    <property type="molecule type" value="Genomic_DNA"/>
</dbReference>
<evidence type="ECO:0000256" key="1">
    <source>
        <dbReference type="ARBA" id="ARBA00022729"/>
    </source>
</evidence>
<dbReference type="Proteomes" id="UP001163046">
    <property type="component" value="Unassembled WGS sequence"/>
</dbReference>
<name>A0A9W9YED1_9CNID</name>
<accession>A0A9W9YED1</accession>
<evidence type="ECO:0000256" key="2">
    <source>
        <dbReference type="ARBA" id="ARBA00023157"/>
    </source>
</evidence>
<dbReference type="InterPro" id="IPR006558">
    <property type="entry name" value="LamG-like"/>
</dbReference>
<dbReference type="PANTHER" id="PTHR47635">
    <property type="entry name" value="CUB DOMAIN-CONTAINING PROTEIN"/>
    <property type="match status" value="1"/>
</dbReference>
<evidence type="ECO:0000256" key="3">
    <source>
        <dbReference type="SAM" id="SignalP"/>
    </source>
</evidence>
<evidence type="ECO:0000259" key="4">
    <source>
        <dbReference type="SMART" id="SM00560"/>
    </source>
</evidence>
<feature type="domain" description="LamG-like jellyroll fold" evidence="4">
    <location>
        <begin position="100"/>
        <end position="235"/>
    </location>
</feature>
<dbReference type="SMART" id="SM00560">
    <property type="entry name" value="LamGL"/>
    <property type="match status" value="1"/>
</dbReference>
<sequence length="266" mass="29381">MGVKMLSLLPKTLWLFGLMVLTNGGVAYGEAVSIPDAKALYPLNSWYATREINNKQPQGTPVGVSLAPGPDGEDGTSYQFSGQVNSYIEFPNNGGLDVKQSITILCWVYPENLKGPIVQYSDTSSTDWGVAMWLAFTTHLYARYSHRDYTITTPLKTTEPLAVNQWHYVGTSYDHTTGIASLWQNGNRVVQRNIGAGMTLATQDIVRMGVKARDSRYFKGRITAFQVYDAALTAKQINTMNNTGLGRNFFHFKAISSLARKLAGPH</sequence>
<dbReference type="OrthoDB" id="5988334at2759"/>
<feature type="signal peptide" evidence="3">
    <location>
        <begin position="1"/>
        <end position="29"/>
    </location>
</feature>
<dbReference type="Pfam" id="PF13385">
    <property type="entry name" value="Laminin_G_3"/>
    <property type="match status" value="1"/>
</dbReference>
<protein>
    <recommendedName>
        <fullName evidence="4">LamG-like jellyroll fold domain-containing protein</fullName>
    </recommendedName>
</protein>
<organism evidence="5 6">
    <name type="scientific">Desmophyllum pertusum</name>
    <dbReference type="NCBI Taxonomy" id="174260"/>
    <lineage>
        <taxon>Eukaryota</taxon>
        <taxon>Metazoa</taxon>
        <taxon>Cnidaria</taxon>
        <taxon>Anthozoa</taxon>
        <taxon>Hexacorallia</taxon>
        <taxon>Scleractinia</taxon>
        <taxon>Caryophylliina</taxon>
        <taxon>Caryophylliidae</taxon>
        <taxon>Desmophyllum</taxon>
    </lineage>
</organism>
<proteinExistence type="predicted"/>
<gene>
    <name evidence="5" type="ORF">OS493_021712</name>
</gene>
<keyword evidence="2" id="KW-1015">Disulfide bond</keyword>
<feature type="chain" id="PRO_5040900096" description="LamG-like jellyroll fold domain-containing protein" evidence="3">
    <location>
        <begin position="30"/>
        <end position="266"/>
    </location>
</feature>
<dbReference type="AlphaFoldDB" id="A0A9W9YED1"/>
<comment type="caution">
    <text evidence="5">The sequence shown here is derived from an EMBL/GenBank/DDBJ whole genome shotgun (WGS) entry which is preliminary data.</text>
</comment>
<keyword evidence="1 3" id="KW-0732">Signal</keyword>
<evidence type="ECO:0000313" key="5">
    <source>
        <dbReference type="EMBL" id="KAJ7330782.1"/>
    </source>
</evidence>
<evidence type="ECO:0000313" key="6">
    <source>
        <dbReference type="Proteomes" id="UP001163046"/>
    </source>
</evidence>
<dbReference type="SUPFAM" id="SSF49899">
    <property type="entry name" value="Concanavalin A-like lectins/glucanases"/>
    <property type="match status" value="1"/>
</dbReference>
<dbReference type="Gene3D" id="2.60.120.200">
    <property type="match status" value="1"/>
</dbReference>
<keyword evidence="6" id="KW-1185">Reference proteome</keyword>
<dbReference type="InterPro" id="IPR013320">
    <property type="entry name" value="ConA-like_dom_sf"/>
</dbReference>
<reference evidence="5" key="1">
    <citation type="submission" date="2023-01" db="EMBL/GenBank/DDBJ databases">
        <title>Genome assembly of the deep-sea coral Lophelia pertusa.</title>
        <authorList>
            <person name="Herrera S."/>
            <person name="Cordes E."/>
        </authorList>
    </citation>
    <scope>NUCLEOTIDE SEQUENCE</scope>
    <source>
        <strain evidence="5">USNM1676648</strain>
        <tissue evidence="5">Polyp</tissue>
    </source>
</reference>